<sequence length="143" mass="16300">MAQKKSEGRVDSLEKEVGEIREKMQRLPGMEKTVMDLAQNVMRVLQLLEETHKVVAALSSGRVTTIAAQQEEHAKWIPGVRETNGGWMVADETRQGGNREWRGDRRVEMPVFTGENPDGWIFRADRYSATYGLTEEEKLVEPQ</sequence>
<organism evidence="1 2">
    <name type="scientific">Vitis vinifera</name>
    <name type="common">Grape</name>
    <dbReference type="NCBI Taxonomy" id="29760"/>
    <lineage>
        <taxon>Eukaryota</taxon>
        <taxon>Viridiplantae</taxon>
        <taxon>Streptophyta</taxon>
        <taxon>Embryophyta</taxon>
        <taxon>Tracheophyta</taxon>
        <taxon>Spermatophyta</taxon>
        <taxon>Magnoliopsida</taxon>
        <taxon>eudicotyledons</taxon>
        <taxon>Gunneridae</taxon>
        <taxon>Pentapetalae</taxon>
        <taxon>rosids</taxon>
        <taxon>Vitales</taxon>
        <taxon>Vitaceae</taxon>
        <taxon>Viteae</taxon>
        <taxon>Vitis</taxon>
    </lineage>
</organism>
<protein>
    <submittedName>
        <fullName evidence="1">Uncharacterized protein</fullName>
    </submittedName>
</protein>
<gene>
    <name evidence="1" type="ORF">CK203_005584</name>
</gene>
<comment type="caution">
    <text evidence="1">The sequence shown here is derived from an EMBL/GenBank/DDBJ whole genome shotgun (WGS) entry which is preliminary data.</text>
</comment>
<dbReference type="AlphaFoldDB" id="A0A438K4C3"/>
<proteinExistence type="predicted"/>
<dbReference type="Proteomes" id="UP000288805">
    <property type="component" value="Unassembled WGS sequence"/>
</dbReference>
<name>A0A438K4C3_VITVI</name>
<evidence type="ECO:0000313" key="2">
    <source>
        <dbReference type="Proteomes" id="UP000288805"/>
    </source>
</evidence>
<accession>A0A438K4C3</accession>
<dbReference type="EMBL" id="QGNW01000017">
    <property type="protein sequence ID" value="RVX16053.1"/>
    <property type="molecule type" value="Genomic_DNA"/>
</dbReference>
<evidence type="ECO:0000313" key="1">
    <source>
        <dbReference type="EMBL" id="RVX16053.1"/>
    </source>
</evidence>
<reference evidence="1 2" key="1">
    <citation type="journal article" date="2018" name="PLoS Genet.">
        <title>Population sequencing reveals clonal diversity and ancestral inbreeding in the grapevine cultivar Chardonnay.</title>
        <authorList>
            <person name="Roach M.J."/>
            <person name="Johnson D.L."/>
            <person name="Bohlmann J."/>
            <person name="van Vuuren H.J."/>
            <person name="Jones S.J."/>
            <person name="Pretorius I.S."/>
            <person name="Schmidt S.A."/>
            <person name="Borneman A.R."/>
        </authorList>
    </citation>
    <scope>NUCLEOTIDE SEQUENCE [LARGE SCALE GENOMIC DNA]</scope>
    <source>
        <strain evidence="2">cv. Chardonnay</strain>
        <tissue evidence="1">Leaf</tissue>
    </source>
</reference>